<comment type="caution">
    <text evidence="1">The sequence shown here is derived from an EMBL/GenBank/DDBJ whole genome shotgun (WGS) entry which is preliminary data.</text>
</comment>
<dbReference type="GO" id="GO:0016301">
    <property type="term" value="F:kinase activity"/>
    <property type="evidence" value="ECO:0007669"/>
    <property type="project" value="UniProtKB-KW"/>
</dbReference>
<reference evidence="2 3" key="2">
    <citation type="submission" date="2024-05" db="EMBL/GenBank/DDBJ databases">
        <authorList>
            <person name="Chen Y."/>
            <person name="Shah S."/>
            <person name="Dougan E. K."/>
            <person name="Thang M."/>
            <person name="Chan C."/>
        </authorList>
    </citation>
    <scope>NUCLEOTIDE SEQUENCE [LARGE SCALE GENOMIC DNA]</scope>
</reference>
<gene>
    <name evidence="1" type="ORF">C1SCF055_LOCUS17464</name>
</gene>
<accession>A0A9P1CF67</accession>
<dbReference type="AlphaFoldDB" id="A0A9P1CF67"/>
<evidence type="ECO:0000313" key="1">
    <source>
        <dbReference type="EMBL" id="CAI3990480.1"/>
    </source>
</evidence>
<protein>
    <submittedName>
        <fullName evidence="2">Pyruvate kinase</fullName>
    </submittedName>
</protein>
<evidence type="ECO:0000313" key="2">
    <source>
        <dbReference type="EMBL" id="CAL4777792.1"/>
    </source>
</evidence>
<keyword evidence="3" id="KW-1185">Reference proteome</keyword>
<proteinExistence type="predicted"/>
<keyword evidence="2" id="KW-0808">Transferase</keyword>
<sequence>MDAFPGPPGDCGTCGACNGDAWWDANLELWRSKCTKMFANAQGEMKRKSPHESFSAGAPMGWHSLSVIPAKSDRCGWAKTLRNKRQLELAKQGVKAVALKKTDALKALISLNKEHQQEVEATKKRRVTTVKLIQPTIENFRRNKKGQKLIAQELSRLLTDQSRWFPLKPMASMDGTKVRFSHQGQVKEISKSELCAKASSFFSCYFGDIRNKLNYGAKVHGWLTEVKKGMEVDMSDAKLNSLIGEIANFKAPELQGFEESLGESD</sequence>
<dbReference type="OrthoDB" id="437626at2759"/>
<dbReference type="EMBL" id="CAMXCT030001482">
    <property type="protein sequence ID" value="CAL4777792.1"/>
    <property type="molecule type" value="Genomic_DNA"/>
</dbReference>
<keyword evidence="2" id="KW-0418">Kinase</keyword>
<name>A0A9P1CF67_9DINO</name>
<keyword evidence="2" id="KW-0670">Pyruvate</keyword>
<organism evidence="1">
    <name type="scientific">Cladocopium goreaui</name>
    <dbReference type="NCBI Taxonomy" id="2562237"/>
    <lineage>
        <taxon>Eukaryota</taxon>
        <taxon>Sar</taxon>
        <taxon>Alveolata</taxon>
        <taxon>Dinophyceae</taxon>
        <taxon>Suessiales</taxon>
        <taxon>Symbiodiniaceae</taxon>
        <taxon>Cladocopium</taxon>
    </lineage>
</organism>
<dbReference type="Proteomes" id="UP001152797">
    <property type="component" value="Unassembled WGS sequence"/>
</dbReference>
<dbReference type="EMBL" id="CAMXCT010001482">
    <property type="protein sequence ID" value="CAI3990480.1"/>
    <property type="molecule type" value="Genomic_DNA"/>
</dbReference>
<evidence type="ECO:0000313" key="3">
    <source>
        <dbReference type="Proteomes" id="UP001152797"/>
    </source>
</evidence>
<dbReference type="EMBL" id="CAMXCT020001482">
    <property type="protein sequence ID" value="CAL1143855.1"/>
    <property type="molecule type" value="Genomic_DNA"/>
</dbReference>
<reference evidence="1" key="1">
    <citation type="submission" date="2022-10" db="EMBL/GenBank/DDBJ databases">
        <authorList>
            <person name="Chen Y."/>
            <person name="Dougan E. K."/>
            <person name="Chan C."/>
            <person name="Rhodes N."/>
            <person name="Thang M."/>
        </authorList>
    </citation>
    <scope>NUCLEOTIDE SEQUENCE</scope>
</reference>